<evidence type="ECO:0000313" key="9">
    <source>
        <dbReference type="Proteomes" id="UP000320653"/>
    </source>
</evidence>
<reference evidence="8 9" key="1">
    <citation type="submission" date="2019-06" db="EMBL/GenBank/DDBJ databases">
        <title>Sorghum-associated microbial communities from plants grown in Nebraska, USA.</title>
        <authorList>
            <person name="Schachtman D."/>
        </authorList>
    </citation>
    <scope>NUCLEOTIDE SEQUENCE [LARGE SCALE GENOMIC DNA]</scope>
    <source>
        <strain evidence="8 9">1225</strain>
    </source>
</reference>
<dbReference type="Proteomes" id="UP000320653">
    <property type="component" value="Unassembled WGS sequence"/>
</dbReference>
<feature type="modified residue" description="4-aspartylphosphate" evidence="6">
    <location>
        <position position="50"/>
    </location>
</feature>
<dbReference type="PROSITE" id="PS50110">
    <property type="entry name" value="RESPONSE_REGULATORY"/>
    <property type="match status" value="1"/>
</dbReference>
<dbReference type="GO" id="GO:0006355">
    <property type="term" value="P:regulation of DNA-templated transcription"/>
    <property type="evidence" value="ECO:0007669"/>
    <property type="project" value="TreeGrafter"/>
</dbReference>
<dbReference type="NCBIfam" id="NF009970">
    <property type="entry name" value="PRK13435.1-1"/>
    <property type="match status" value="1"/>
</dbReference>
<evidence type="ECO:0000256" key="5">
    <source>
        <dbReference type="ARBA" id="ARBA00023163"/>
    </source>
</evidence>
<organism evidence="8 9">
    <name type="scientific">Neorhizobium alkalisoli</name>
    <dbReference type="NCBI Taxonomy" id="528178"/>
    <lineage>
        <taxon>Bacteria</taxon>
        <taxon>Pseudomonadati</taxon>
        <taxon>Pseudomonadota</taxon>
        <taxon>Alphaproteobacteria</taxon>
        <taxon>Hyphomicrobiales</taxon>
        <taxon>Rhizobiaceae</taxon>
        <taxon>Rhizobium/Agrobacterium group</taxon>
        <taxon>Neorhizobium</taxon>
    </lineage>
</organism>
<dbReference type="GO" id="GO:0000156">
    <property type="term" value="F:phosphorelay response regulator activity"/>
    <property type="evidence" value="ECO:0007669"/>
    <property type="project" value="TreeGrafter"/>
</dbReference>
<dbReference type="OrthoDB" id="7060229at2"/>
<evidence type="ECO:0000256" key="3">
    <source>
        <dbReference type="ARBA" id="ARBA00023015"/>
    </source>
</evidence>
<dbReference type="GO" id="GO:0000976">
    <property type="term" value="F:transcription cis-regulatory region binding"/>
    <property type="evidence" value="ECO:0007669"/>
    <property type="project" value="TreeGrafter"/>
</dbReference>
<dbReference type="GO" id="GO:0032993">
    <property type="term" value="C:protein-DNA complex"/>
    <property type="evidence" value="ECO:0007669"/>
    <property type="project" value="TreeGrafter"/>
</dbReference>
<accession>A0A561QCB0</accession>
<dbReference type="PANTHER" id="PTHR48111">
    <property type="entry name" value="REGULATOR OF RPOS"/>
    <property type="match status" value="1"/>
</dbReference>
<keyword evidence="1 6" id="KW-0597">Phosphoprotein</keyword>
<dbReference type="EMBL" id="VIWP01000009">
    <property type="protein sequence ID" value="TWF48016.1"/>
    <property type="molecule type" value="Genomic_DNA"/>
</dbReference>
<dbReference type="RefSeq" id="WP_145641771.1">
    <property type="nucleotide sequence ID" value="NZ_VIWP01000009.1"/>
</dbReference>
<name>A0A561QCB0_9HYPH</name>
<keyword evidence="5" id="KW-0804">Transcription</keyword>
<keyword evidence="4" id="KW-0238">DNA-binding</keyword>
<keyword evidence="9" id="KW-1185">Reference proteome</keyword>
<evidence type="ECO:0000256" key="4">
    <source>
        <dbReference type="ARBA" id="ARBA00023125"/>
    </source>
</evidence>
<evidence type="ECO:0000259" key="7">
    <source>
        <dbReference type="PROSITE" id="PS50110"/>
    </source>
</evidence>
<feature type="domain" description="Response regulatory" evidence="7">
    <location>
        <begin position="2"/>
        <end position="112"/>
    </location>
</feature>
<dbReference type="InterPro" id="IPR039420">
    <property type="entry name" value="WalR-like"/>
</dbReference>
<dbReference type="InterPro" id="IPR011006">
    <property type="entry name" value="CheY-like_superfamily"/>
</dbReference>
<comment type="caution">
    <text evidence="8">The sequence shown here is derived from an EMBL/GenBank/DDBJ whole genome shotgun (WGS) entry which is preliminary data.</text>
</comment>
<dbReference type="PANTHER" id="PTHR48111:SF1">
    <property type="entry name" value="TWO-COMPONENT RESPONSE REGULATOR ORR33"/>
    <property type="match status" value="1"/>
</dbReference>
<dbReference type="GO" id="GO:0005829">
    <property type="term" value="C:cytosol"/>
    <property type="evidence" value="ECO:0007669"/>
    <property type="project" value="TreeGrafter"/>
</dbReference>
<dbReference type="InterPro" id="IPR001789">
    <property type="entry name" value="Sig_transdc_resp-reg_receiver"/>
</dbReference>
<evidence type="ECO:0000256" key="2">
    <source>
        <dbReference type="ARBA" id="ARBA00023012"/>
    </source>
</evidence>
<dbReference type="Gene3D" id="3.40.50.2300">
    <property type="match status" value="1"/>
</dbReference>
<evidence type="ECO:0000313" key="8">
    <source>
        <dbReference type="EMBL" id="TWF48016.1"/>
    </source>
</evidence>
<evidence type="ECO:0000256" key="1">
    <source>
        <dbReference type="ARBA" id="ARBA00022553"/>
    </source>
</evidence>
<dbReference type="AlphaFoldDB" id="A0A561QCB0"/>
<sequence length="133" mass="13705">MKVLIVEDELLIAVELDRIVDGAGHEIVGVVASVDQALAYAANADVALVDLRLADGPSGGSLARRLIDRFGIKVIFVTGNPGEVGYGLDGAIDVVAKPFTEARILSALAKADEALAGGKPSQPSINQASSVRL</sequence>
<dbReference type="SMART" id="SM00448">
    <property type="entry name" value="REC"/>
    <property type="match status" value="1"/>
</dbReference>
<keyword evidence="3" id="KW-0805">Transcription regulation</keyword>
<protein>
    <submittedName>
        <fullName evidence="8">Response regulator receiver domain-containing protein</fullName>
    </submittedName>
</protein>
<keyword evidence="2" id="KW-0902">Two-component regulatory system</keyword>
<proteinExistence type="predicted"/>
<dbReference type="SUPFAM" id="SSF52172">
    <property type="entry name" value="CheY-like"/>
    <property type="match status" value="1"/>
</dbReference>
<evidence type="ECO:0000256" key="6">
    <source>
        <dbReference type="PROSITE-ProRule" id="PRU00169"/>
    </source>
</evidence>
<dbReference type="Pfam" id="PF00072">
    <property type="entry name" value="Response_reg"/>
    <property type="match status" value="1"/>
</dbReference>
<gene>
    <name evidence="8" type="ORF">FHW37_10979</name>
</gene>